<dbReference type="EMBL" id="WNJL01000037">
    <property type="protein sequence ID" value="NDU43175.1"/>
    <property type="molecule type" value="Genomic_DNA"/>
</dbReference>
<accession>A0A845UCU8</accession>
<dbReference type="AlphaFoldDB" id="A0A845UCU8"/>
<comment type="caution">
    <text evidence="1">The sequence shown here is derived from an EMBL/GenBank/DDBJ whole genome shotgun (WGS) entry which is preliminary data.</text>
</comment>
<protein>
    <submittedName>
        <fullName evidence="1">Uncharacterized protein</fullName>
    </submittedName>
</protein>
<dbReference type="RefSeq" id="WP_163098402.1">
    <property type="nucleotide sequence ID" value="NZ_CP127523.1"/>
</dbReference>
<name>A0A845UCU8_9PROT</name>
<proteinExistence type="predicted"/>
<gene>
    <name evidence="1" type="ORF">GL267_11185</name>
</gene>
<reference evidence="1" key="1">
    <citation type="submission" date="2019-11" db="EMBL/GenBank/DDBJ databases">
        <title>Acidithiobacillus ferrianus sp. nov.: a facultatively anaerobic and extremely acidophilic chemolithoautotroph.</title>
        <authorList>
            <person name="Norris P.R."/>
            <person name="Falagan C."/>
            <person name="Moya-Beltran A."/>
            <person name="Castro M."/>
            <person name="Quatrini R."/>
            <person name="Johnson D.B."/>
        </authorList>
    </citation>
    <scope>NUCLEOTIDE SEQUENCE [LARGE SCALE GENOMIC DNA]</scope>
    <source>
        <strain evidence="1">MG</strain>
    </source>
</reference>
<evidence type="ECO:0000313" key="1">
    <source>
        <dbReference type="EMBL" id="NDU43175.1"/>
    </source>
</evidence>
<organism evidence="1">
    <name type="scientific">Acidithiobacillus ferrianus</name>
    <dbReference type="NCBI Taxonomy" id="2678518"/>
    <lineage>
        <taxon>Bacteria</taxon>
        <taxon>Pseudomonadati</taxon>
        <taxon>Pseudomonadota</taxon>
        <taxon>Acidithiobacillia</taxon>
        <taxon>Acidithiobacillales</taxon>
        <taxon>Acidithiobacillaceae</taxon>
        <taxon>Acidithiobacillus</taxon>
    </lineage>
</organism>
<sequence length="78" mass="8444">MMLACAVPWRLPGDRSVLPVPHREVHDTLDGILAKVGYDTTGKTLRAVNKTKSEIRSDAEALAALGVILTEKDTVHHG</sequence>